<organism evidence="1 4">
    <name type="scientific">Peronospora belbahrii</name>
    <dbReference type="NCBI Taxonomy" id="622444"/>
    <lineage>
        <taxon>Eukaryota</taxon>
        <taxon>Sar</taxon>
        <taxon>Stramenopiles</taxon>
        <taxon>Oomycota</taxon>
        <taxon>Peronosporomycetes</taxon>
        <taxon>Peronosporales</taxon>
        <taxon>Peronosporaceae</taxon>
        <taxon>Peronospora</taxon>
    </lineage>
</organism>
<protein>
    <submittedName>
        <fullName evidence="1">Uncharacterized protein</fullName>
    </submittedName>
</protein>
<gene>
    <name evidence="2" type="ORF">PBS001_LOCUS8734</name>
    <name evidence="1" type="ORF">PBS003_LOCUS7601</name>
</gene>
<dbReference type="AlphaFoldDB" id="A0AAU9LBB5"/>
<dbReference type="Proteomes" id="UP001158986">
    <property type="component" value="Unassembled WGS sequence"/>
</dbReference>
<evidence type="ECO:0000313" key="4">
    <source>
        <dbReference type="Proteomes" id="UP001160483"/>
    </source>
</evidence>
<keyword evidence="3" id="KW-1185">Reference proteome</keyword>
<dbReference type="EMBL" id="CAKKTJ010000326">
    <property type="protein sequence ID" value="CAH0480991.1"/>
    <property type="molecule type" value="Genomic_DNA"/>
</dbReference>
<sequence length="214" mass="23814">MSRYNSGIAAEFFKLELLLMQTANDAVKCMEILKTNLSDYDIYHDLNYIHTSTSFMRDSIHFAEHAALELSLVAEQIAKSKSLSDWEIAAARNKMSAASDAMSGLKKVARVYDEMNGKSTGIARFIDHVLIRKYDTKKTISEHNNMPPECADTVEIVVKSTLRNAFNGFSALKHQISTAEKSLLPSLVQRAKDVVETVVIKIKGDANPPRSATM</sequence>
<dbReference type="EMBL" id="CAKLCB010000388">
    <property type="protein sequence ID" value="CAH0522301.1"/>
    <property type="molecule type" value="Genomic_DNA"/>
</dbReference>
<comment type="caution">
    <text evidence="1">The sequence shown here is derived from an EMBL/GenBank/DDBJ whole genome shotgun (WGS) entry which is preliminary data.</text>
</comment>
<proteinExistence type="predicted"/>
<dbReference type="Proteomes" id="UP001160483">
    <property type="component" value="Unassembled WGS sequence"/>
</dbReference>
<name>A0AAU9LBB5_9STRA</name>
<evidence type="ECO:0000313" key="3">
    <source>
        <dbReference type="Proteomes" id="UP001158986"/>
    </source>
</evidence>
<evidence type="ECO:0000313" key="2">
    <source>
        <dbReference type="EMBL" id="CAH0522301.1"/>
    </source>
</evidence>
<evidence type="ECO:0000313" key="1">
    <source>
        <dbReference type="EMBL" id="CAH0480991.1"/>
    </source>
</evidence>
<reference evidence="1 3" key="1">
    <citation type="submission" date="2021-11" db="EMBL/GenBank/DDBJ databases">
        <authorList>
            <person name="Islam A."/>
            <person name="Islam S."/>
            <person name="Flora M.S."/>
            <person name="Rahman M."/>
            <person name="Ziaur R.M."/>
            <person name="Epstein J.H."/>
            <person name="Hassan M."/>
            <person name="Klassen M."/>
            <person name="Woodard K."/>
            <person name="Webb A."/>
            <person name="Webby R.J."/>
            <person name="El Zowalaty M.E."/>
        </authorList>
    </citation>
    <scope>NUCLEOTIDE SEQUENCE</scope>
    <source>
        <strain evidence="2">Pbs1</strain>
        <strain evidence="1">Pbs3</strain>
    </source>
</reference>
<accession>A0AAU9LBB5</accession>